<dbReference type="Gene3D" id="1.10.260.40">
    <property type="entry name" value="lambda repressor-like DNA-binding domains"/>
    <property type="match status" value="1"/>
</dbReference>
<dbReference type="AlphaFoldDB" id="V2TCF8"/>
<dbReference type="SMART" id="SM00530">
    <property type="entry name" value="HTH_XRE"/>
    <property type="match status" value="1"/>
</dbReference>
<dbReference type="Pfam" id="PF00717">
    <property type="entry name" value="Peptidase_S24"/>
    <property type="match status" value="1"/>
</dbReference>
<dbReference type="CDD" id="cd00093">
    <property type="entry name" value="HTH_XRE"/>
    <property type="match status" value="1"/>
</dbReference>
<dbReference type="PATRIC" id="fig|1392540.3.peg.713"/>
<dbReference type="InterPro" id="IPR015927">
    <property type="entry name" value="Peptidase_S24_S26A/B/C"/>
</dbReference>
<keyword evidence="6" id="KW-1185">Reference proteome</keyword>
<dbReference type="PANTHER" id="PTHR40661:SF3">
    <property type="entry name" value="FELS-1 PROPHAGE TRANSCRIPTIONAL REGULATOR"/>
    <property type="match status" value="1"/>
</dbReference>
<dbReference type="OrthoDB" id="9791537at2"/>
<gene>
    <name evidence="5" type="ORF">P256_00735</name>
</gene>
<dbReference type="InterPro" id="IPR039418">
    <property type="entry name" value="LexA-like"/>
</dbReference>
<reference evidence="5 6" key="1">
    <citation type="submission" date="2013-10" db="EMBL/GenBank/DDBJ databases">
        <title>The Genome Sequence of Acinetobacter nectaris CIP 110549.</title>
        <authorList>
            <consortium name="The Broad Institute Genomics Platform"/>
            <consortium name="The Broad Institute Genome Sequencing Center for Infectious Disease"/>
            <person name="Cerqueira G."/>
            <person name="Feldgarden M."/>
            <person name="Courvalin P."/>
            <person name="Grillot-Courvalin C."/>
            <person name="Clermont D."/>
            <person name="Rocha E."/>
            <person name="Yoon E.-J."/>
            <person name="Nemec A."/>
            <person name="Young S.K."/>
            <person name="Zeng Q."/>
            <person name="Gargeya S."/>
            <person name="Fitzgerald M."/>
            <person name="Abouelleil A."/>
            <person name="Alvarado L."/>
            <person name="Berlin A.M."/>
            <person name="Chapman S.B."/>
            <person name="Gainer-Dewar J."/>
            <person name="Goldberg J."/>
            <person name="Gnerre S."/>
            <person name="Griggs A."/>
            <person name="Gujja S."/>
            <person name="Hansen M."/>
            <person name="Howarth C."/>
            <person name="Imamovic A."/>
            <person name="Ireland A."/>
            <person name="Larimer J."/>
            <person name="McCowan C."/>
            <person name="Murphy C."/>
            <person name="Pearson M."/>
            <person name="Poon T.W."/>
            <person name="Priest M."/>
            <person name="Roberts A."/>
            <person name="Saif S."/>
            <person name="Shea T."/>
            <person name="Sykes S."/>
            <person name="Wortman J."/>
            <person name="Nusbaum C."/>
            <person name="Birren B."/>
        </authorList>
    </citation>
    <scope>NUCLEOTIDE SEQUENCE [LARGE SCALE GENOMIC DNA]</scope>
    <source>
        <strain evidence="5 6">CIP 110549</strain>
    </source>
</reference>
<dbReference type="Gene3D" id="2.10.109.10">
    <property type="entry name" value="Umud Fragment, subunit A"/>
    <property type="match status" value="1"/>
</dbReference>
<dbReference type="PANTHER" id="PTHR40661">
    <property type="match status" value="1"/>
</dbReference>
<evidence type="ECO:0000313" key="6">
    <source>
        <dbReference type="Proteomes" id="UP000023785"/>
    </source>
</evidence>
<dbReference type="SUPFAM" id="SSF51306">
    <property type="entry name" value="LexA/Signal peptidase"/>
    <property type="match status" value="1"/>
</dbReference>
<dbReference type="CDD" id="cd06529">
    <property type="entry name" value="S24_LexA-like"/>
    <property type="match status" value="1"/>
</dbReference>
<organism evidence="5 6">
    <name type="scientific">Acinetobacter nectaris CIP 110549</name>
    <dbReference type="NCBI Taxonomy" id="1392540"/>
    <lineage>
        <taxon>Bacteria</taxon>
        <taxon>Pseudomonadati</taxon>
        <taxon>Pseudomonadota</taxon>
        <taxon>Gammaproteobacteria</taxon>
        <taxon>Moraxellales</taxon>
        <taxon>Moraxellaceae</taxon>
        <taxon>Acinetobacter</taxon>
    </lineage>
</organism>
<evidence type="ECO:0000256" key="3">
    <source>
        <dbReference type="ARBA" id="ARBA00023163"/>
    </source>
</evidence>
<dbReference type="eggNOG" id="COG2932">
    <property type="taxonomic scope" value="Bacteria"/>
</dbReference>
<keyword evidence="1" id="KW-0805">Transcription regulation</keyword>
<comment type="caution">
    <text evidence="5">The sequence shown here is derived from an EMBL/GenBank/DDBJ whole genome shotgun (WGS) entry which is preliminary data.</text>
</comment>
<proteinExistence type="predicted"/>
<protein>
    <recommendedName>
        <fullName evidence="4">HTH cro/C1-type domain-containing protein</fullName>
    </recommendedName>
</protein>
<dbReference type="GO" id="GO:0003677">
    <property type="term" value="F:DNA binding"/>
    <property type="evidence" value="ECO:0007669"/>
    <property type="project" value="UniProtKB-KW"/>
</dbReference>
<dbReference type="InterPro" id="IPR010982">
    <property type="entry name" value="Lambda_DNA-bd_dom_sf"/>
</dbReference>
<evidence type="ECO:0000259" key="4">
    <source>
        <dbReference type="PROSITE" id="PS50943"/>
    </source>
</evidence>
<dbReference type="HOGENOM" id="CLU_066192_1_4_6"/>
<evidence type="ECO:0000256" key="1">
    <source>
        <dbReference type="ARBA" id="ARBA00023015"/>
    </source>
</evidence>
<dbReference type="EMBL" id="AYER01000003">
    <property type="protein sequence ID" value="ESK40288.1"/>
    <property type="molecule type" value="Genomic_DNA"/>
</dbReference>
<dbReference type="InterPro" id="IPR036286">
    <property type="entry name" value="LexA/Signal_pep-like_sf"/>
</dbReference>
<dbReference type="Pfam" id="PF01381">
    <property type="entry name" value="HTH_3"/>
    <property type="match status" value="1"/>
</dbReference>
<accession>V2TCF8</accession>
<feature type="domain" description="HTH cro/C1-type" evidence="4">
    <location>
        <begin position="34"/>
        <end position="84"/>
    </location>
</feature>
<dbReference type="SUPFAM" id="SSF47413">
    <property type="entry name" value="lambda repressor-like DNA-binding domains"/>
    <property type="match status" value="1"/>
</dbReference>
<sequence length="249" mass="28085">MCTMTKRQISQERQADAERLKKVWMEFKDKEKANNRKVSQEDVADGCGWSTQGAFSAYLNGRTPLNLDALIKLSSYFNVSPSEISPDLAEELQSVVDRAGRVHHIERTNTERSGRLVSVKAFEKMDENGYYRKLESEEANHENHGYVPSLDASKDAYAIQGTGNSMYPVIRNGWFFVCDPQATPHVTEFVEVALKNGDRVIKEYIGVIGSVLHLLSINSSERSTFDMDEVESVVPVIEIIPPSRHTKNK</sequence>
<keyword evidence="3" id="KW-0804">Transcription</keyword>
<keyword evidence="2" id="KW-0238">DNA-binding</keyword>
<dbReference type="STRING" id="1392540.P256_00735"/>
<name>V2TCF8_9GAMM</name>
<dbReference type="InterPro" id="IPR001387">
    <property type="entry name" value="Cro/C1-type_HTH"/>
</dbReference>
<dbReference type="Proteomes" id="UP000023785">
    <property type="component" value="Unassembled WGS sequence"/>
</dbReference>
<dbReference type="PROSITE" id="PS50943">
    <property type="entry name" value="HTH_CROC1"/>
    <property type="match status" value="1"/>
</dbReference>
<evidence type="ECO:0000313" key="5">
    <source>
        <dbReference type="EMBL" id="ESK40288.1"/>
    </source>
</evidence>
<evidence type="ECO:0000256" key="2">
    <source>
        <dbReference type="ARBA" id="ARBA00023125"/>
    </source>
</evidence>